<dbReference type="GO" id="GO:0005743">
    <property type="term" value="C:mitochondrial inner membrane"/>
    <property type="evidence" value="ECO:0007669"/>
    <property type="project" value="UniProtKB-SubCell"/>
</dbReference>
<evidence type="ECO:0000256" key="2">
    <source>
        <dbReference type="ARBA" id="ARBA00004443"/>
    </source>
</evidence>
<evidence type="ECO:0000313" key="19">
    <source>
        <dbReference type="EMBL" id="KAK4526636.1"/>
    </source>
</evidence>
<evidence type="ECO:0000256" key="10">
    <source>
        <dbReference type="ARBA" id="ARBA00022695"/>
    </source>
</evidence>
<evidence type="ECO:0000256" key="13">
    <source>
        <dbReference type="ARBA" id="ARBA00023098"/>
    </source>
</evidence>
<keyword evidence="9" id="KW-0808">Transferase</keyword>
<organism evidence="19 20">
    <name type="scientific">Galdieria yellowstonensis</name>
    <dbReference type="NCBI Taxonomy" id="3028027"/>
    <lineage>
        <taxon>Eukaryota</taxon>
        <taxon>Rhodophyta</taxon>
        <taxon>Bangiophyceae</taxon>
        <taxon>Galdieriales</taxon>
        <taxon>Galdieriaceae</taxon>
        <taxon>Galdieria</taxon>
    </lineage>
</organism>
<dbReference type="PANTHER" id="PTHR13619">
    <property type="entry name" value="PHOSPHATIDATE CYTIDYLYLTRANSFERASE, MITOCHONDRIAL"/>
    <property type="match status" value="1"/>
</dbReference>
<comment type="pathway">
    <text evidence="4">Lipid metabolism.</text>
</comment>
<evidence type="ECO:0000256" key="16">
    <source>
        <dbReference type="ARBA" id="ARBA00023209"/>
    </source>
</evidence>
<keyword evidence="11" id="KW-0999">Mitochondrion inner membrane</keyword>
<keyword evidence="13" id="KW-0443">Lipid metabolism</keyword>
<dbReference type="Proteomes" id="UP001300502">
    <property type="component" value="Unassembled WGS sequence"/>
</dbReference>
<evidence type="ECO:0000256" key="3">
    <source>
        <dbReference type="ARBA" id="ARBA00005119"/>
    </source>
</evidence>
<dbReference type="AlphaFoldDB" id="A0AAV9IHE7"/>
<gene>
    <name evidence="19" type="ORF">GAYE_SCF26G4552</name>
</gene>
<comment type="cofactor">
    <cofactor evidence="1">
        <name>Mg(2+)</name>
        <dbReference type="ChEBI" id="CHEBI:18420"/>
    </cofactor>
</comment>
<dbReference type="PANTHER" id="PTHR13619:SF0">
    <property type="entry name" value="PHOSPHATIDATE CYTIDYLYLTRANSFERASE, MITOCHONDRIAL"/>
    <property type="match status" value="1"/>
</dbReference>
<keyword evidence="14" id="KW-0496">Mitochondrion</keyword>
<keyword evidence="8" id="KW-0444">Lipid biosynthesis</keyword>
<evidence type="ECO:0000256" key="14">
    <source>
        <dbReference type="ARBA" id="ARBA00023128"/>
    </source>
</evidence>
<comment type="caution">
    <text evidence="19">The sequence shown here is derived from an EMBL/GenBank/DDBJ whole genome shotgun (WGS) entry which is preliminary data.</text>
</comment>
<keyword evidence="20" id="KW-1185">Reference proteome</keyword>
<evidence type="ECO:0000256" key="12">
    <source>
        <dbReference type="ARBA" id="ARBA00022842"/>
    </source>
</evidence>
<dbReference type="GO" id="GO:0016024">
    <property type="term" value="P:CDP-diacylglycerol biosynthetic process"/>
    <property type="evidence" value="ECO:0007669"/>
    <property type="project" value="TreeGrafter"/>
</dbReference>
<keyword evidence="15" id="KW-0472">Membrane</keyword>
<dbReference type="EC" id="2.7.7.41" evidence="6"/>
<evidence type="ECO:0000313" key="20">
    <source>
        <dbReference type="Proteomes" id="UP001300502"/>
    </source>
</evidence>
<keyword evidence="16" id="KW-0594">Phospholipid biosynthesis</keyword>
<dbReference type="Pfam" id="PF09139">
    <property type="entry name" value="Tam41_Mmp37"/>
    <property type="match status" value="1"/>
</dbReference>
<evidence type="ECO:0000256" key="9">
    <source>
        <dbReference type="ARBA" id="ARBA00022679"/>
    </source>
</evidence>
<evidence type="ECO:0000256" key="15">
    <source>
        <dbReference type="ARBA" id="ARBA00023136"/>
    </source>
</evidence>
<keyword evidence="10" id="KW-0548">Nucleotidyltransferase</keyword>
<evidence type="ECO:0000256" key="4">
    <source>
        <dbReference type="ARBA" id="ARBA00005189"/>
    </source>
</evidence>
<comment type="similarity">
    <text evidence="5">Belongs to the TAM41 family.</text>
</comment>
<accession>A0AAV9IHE7</accession>
<evidence type="ECO:0000256" key="17">
    <source>
        <dbReference type="ARBA" id="ARBA00023264"/>
    </source>
</evidence>
<evidence type="ECO:0000256" key="11">
    <source>
        <dbReference type="ARBA" id="ARBA00022792"/>
    </source>
</evidence>
<dbReference type="GO" id="GO:0032049">
    <property type="term" value="P:cardiolipin biosynthetic process"/>
    <property type="evidence" value="ECO:0007669"/>
    <property type="project" value="InterPro"/>
</dbReference>
<evidence type="ECO:0000256" key="5">
    <source>
        <dbReference type="ARBA" id="ARBA00005458"/>
    </source>
</evidence>
<evidence type="ECO:0000256" key="18">
    <source>
        <dbReference type="ARBA" id="ARBA00029893"/>
    </source>
</evidence>
<dbReference type="GO" id="GO:0004605">
    <property type="term" value="F:phosphatidate cytidylyltransferase activity"/>
    <property type="evidence" value="ECO:0007669"/>
    <property type="project" value="UniProtKB-EC"/>
</dbReference>
<protein>
    <recommendedName>
        <fullName evidence="7">Phosphatidate cytidylyltransferase, mitochondrial</fullName>
        <ecNumber evidence="6">2.7.7.41</ecNumber>
    </recommendedName>
    <alternativeName>
        <fullName evidence="18">CDP-diacylglycerol synthase</fullName>
    </alternativeName>
</protein>
<evidence type="ECO:0000256" key="1">
    <source>
        <dbReference type="ARBA" id="ARBA00001946"/>
    </source>
</evidence>
<comment type="pathway">
    <text evidence="3">Phospholipid metabolism; CDP-diacylglycerol biosynthesis; CDP-diacylglycerol from sn-glycerol 3-phosphate: step 3/3.</text>
</comment>
<name>A0AAV9IHE7_9RHOD</name>
<evidence type="ECO:0000256" key="7">
    <source>
        <dbReference type="ARBA" id="ARBA00018337"/>
    </source>
</evidence>
<sequence>MAVSGSHKKRQRTESPYLDIFDEGREDTEFYEERVRKALDMLPPVKFAFAYGSGAVPQIGSYKETCMLDLILVLENSFEWHRENMERNPSHYAFLPKALGPKWISWVQTRKLGVPVLYNTLIPFEGGLMKYGCVAFSDLLEDLQTWRYLYLAGRLQKPVRMYVPSKALYCNSKTGEKLDGDLVELNQALLGNLEAALSAAVILLPFEFSEVSLFQKISQLSYYGDIRFAFSAENPRKVSNIVTANLLSFRNLYYEAFNSLLQDRLLRFHFSPSSGHHVYVKSESRAGLLGLLQRIPSHFVKRCYYYSLSNTSGDVFPDKMNVDEARESISRFGMRTCQDILKKNFKNTVRVSSMGQALKGLFSAGPLRSFIYLLKKWQRAGRK</sequence>
<comment type="subcellular location">
    <subcellularLocation>
        <location evidence="2">Mitochondrion inner membrane</location>
        <topology evidence="2">Peripheral membrane protein</topology>
        <orientation evidence="2">Matrix side</orientation>
    </subcellularLocation>
</comment>
<evidence type="ECO:0000256" key="8">
    <source>
        <dbReference type="ARBA" id="ARBA00022516"/>
    </source>
</evidence>
<keyword evidence="12" id="KW-0460">Magnesium</keyword>
<evidence type="ECO:0000256" key="6">
    <source>
        <dbReference type="ARBA" id="ARBA00012487"/>
    </source>
</evidence>
<dbReference type="InterPro" id="IPR015222">
    <property type="entry name" value="Tam41"/>
</dbReference>
<keyword evidence="17" id="KW-1208">Phospholipid metabolism</keyword>
<dbReference type="EMBL" id="JANCYU010000042">
    <property type="protein sequence ID" value="KAK4526636.1"/>
    <property type="molecule type" value="Genomic_DNA"/>
</dbReference>
<reference evidence="19 20" key="1">
    <citation type="submission" date="2022-07" db="EMBL/GenBank/DDBJ databases">
        <title>Genome-wide signatures of adaptation to extreme environments.</title>
        <authorList>
            <person name="Cho C.H."/>
            <person name="Yoon H.S."/>
        </authorList>
    </citation>
    <scope>NUCLEOTIDE SEQUENCE [LARGE SCALE GENOMIC DNA]</scope>
    <source>
        <strain evidence="19 20">108.79 E11</strain>
    </source>
</reference>
<proteinExistence type="inferred from homology"/>